<evidence type="ECO:0000256" key="7">
    <source>
        <dbReference type="ARBA" id="ARBA00022840"/>
    </source>
</evidence>
<keyword evidence="6 13" id="KW-0418">Kinase</keyword>
<dbReference type="PROSITE" id="PS00107">
    <property type="entry name" value="PROTEIN_KINASE_ATP"/>
    <property type="match status" value="1"/>
</dbReference>
<dbReference type="GO" id="GO:0005634">
    <property type="term" value="C:nucleus"/>
    <property type="evidence" value="ECO:0007669"/>
    <property type="project" value="TreeGrafter"/>
</dbReference>
<dbReference type="PROSITE" id="PS00108">
    <property type="entry name" value="PROTEIN_KINASE_ST"/>
    <property type="match status" value="1"/>
</dbReference>
<dbReference type="GO" id="GO:0030332">
    <property type="term" value="F:cyclin binding"/>
    <property type="evidence" value="ECO:0007669"/>
    <property type="project" value="TreeGrafter"/>
</dbReference>
<keyword evidence="7 10" id="KW-0067">ATP-binding</keyword>
<evidence type="ECO:0000256" key="4">
    <source>
        <dbReference type="ARBA" id="ARBA00022679"/>
    </source>
</evidence>
<dbReference type="EC" id="2.7.11.22" evidence="2"/>
<dbReference type="GO" id="GO:0005737">
    <property type="term" value="C:cytoplasm"/>
    <property type="evidence" value="ECO:0007669"/>
    <property type="project" value="TreeGrafter"/>
</dbReference>
<dbReference type="GO" id="GO:0000082">
    <property type="term" value="P:G1/S transition of mitotic cell cycle"/>
    <property type="evidence" value="ECO:0007669"/>
    <property type="project" value="TreeGrafter"/>
</dbReference>
<dbReference type="InterPro" id="IPR011009">
    <property type="entry name" value="Kinase-like_dom_sf"/>
</dbReference>
<dbReference type="CDD" id="cd07835">
    <property type="entry name" value="STKc_CDK1_CdkB_like"/>
    <property type="match status" value="1"/>
</dbReference>
<dbReference type="GO" id="GO:0000307">
    <property type="term" value="C:cyclin-dependent protein kinase holoenzyme complex"/>
    <property type="evidence" value="ECO:0007669"/>
    <property type="project" value="TreeGrafter"/>
</dbReference>
<reference evidence="13" key="1">
    <citation type="journal article" date="2017" name="J. Hered.">
        <title>Retention of Core Meiotic Genes Across Diverse Hymenoptera.</title>
        <authorList>
            <person name="Tvedte E.S."/>
            <person name="Forbes A.A."/>
            <person name="Logsdon J.M.Jr."/>
        </authorList>
    </citation>
    <scope>NUCLEOTIDE SEQUENCE</scope>
    <source>
        <tissue evidence="13">Whole body</tissue>
    </source>
</reference>
<dbReference type="InterPro" id="IPR017441">
    <property type="entry name" value="Protein_kinase_ATP_BS"/>
</dbReference>
<comment type="catalytic activity">
    <reaction evidence="9">
        <text>L-seryl-[protein] + ATP = O-phospho-L-seryl-[protein] + ADP + H(+)</text>
        <dbReference type="Rhea" id="RHEA:17989"/>
        <dbReference type="Rhea" id="RHEA-COMP:9863"/>
        <dbReference type="Rhea" id="RHEA-COMP:11604"/>
        <dbReference type="ChEBI" id="CHEBI:15378"/>
        <dbReference type="ChEBI" id="CHEBI:29999"/>
        <dbReference type="ChEBI" id="CHEBI:30616"/>
        <dbReference type="ChEBI" id="CHEBI:83421"/>
        <dbReference type="ChEBI" id="CHEBI:456216"/>
        <dbReference type="EC" id="2.7.11.22"/>
    </reaction>
</comment>
<dbReference type="Gene3D" id="1.10.510.10">
    <property type="entry name" value="Transferase(Phosphotransferase) domain 1"/>
    <property type="match status" value="1"/>
</dbReference>
<sequence length="305" mass="35138">MMENFFKIEKIGEGTYGVVYKARDKVTGKLVALKRIRLETEAEGVPSTAIREISLLKQLTHPNIVQLFDVVNGEKDLYLVFEYLQQDLKKFLDCAKTCTVNQEHWNSLVKSYLHQLLDAISFCHLHLILHRDLKPQNLLIDSEGHIKLADFGLARAFGVPMRMYTHEVVTLWYRAPEILLGTKLYSYAVDIWSLGCIFAEMATKRALFPGDSEIDQLFRIFRTLGTPDEEIWPGVSQLPDYKSMFPQWDPRNLDEVVPNFDNDAKDLFSKLLTYDPSERISAMKALSHPYFNNVKLVPPILPKKD</sequence>
<dbReference type="PANTHER" id="PTHR24056:SF254">
    <property type="entry name" value="CYCLIN-DEPENDENT KINASE 2"/>
    <property type="match status" value="1"/>
</dbReference>
<feature type="binding site" evidence="10">
    <location>
        <position position="34"/>
    </location>
    <ligand>
        <name>ATP</name>
        <dbReference type="ChEBI" id="CHEBI:30616"/>
    </ligand>
</feature>
<dbReference type="GO" id="GO:0010389">
    <property type="term" value="P:regulation of G2/M transition of mitotic cell cycle"/>
    <property type="evidence" value="ECO:0007669"/>
    <property type="project" value="TreeGrafter"/>
</dbReference>
<dbReference type="InterPro" id="IPR000719">
    <property type="entry name" value="Prot_kinase_dom"/>
</dbReference>
<dbReference type="PANTHER" id="PTHR24056">
    <property type="entry name" value="CELL DIVISION PROTEIN KINASE"/>
    <property type="match status" value="1"/>
</dbReference>
<dbReference type="InterPro" id="IPR008271">
    <property type="entry name" value="Ser/Thr_kinase_AS"/>
</dbReference>
<comment type="catalytic activity">
    <reaction evidence="8">
        <text>L-threonyl-[protein] + ATP = O-phospho-L-threonyl-[protein] + ADP + H(+)</text>
        <dbReference type="Rhea" id="RHEA:46608"/>
        <dbReference type="Rhea" id="RHEA-COMP:11060"/>
        <dbReference type="Rhea" id="RHEA-COMP:11605"/>
        <dbReference type="ChEBI" id="CHEBI:15378"/>
        <dbReference type="ChEBI" id="CHEBI:30013"/>
        <dbReference type="ChEBI" id="CHEBI:30616"/>
        <dbReference type="ChEBI" id="CHEBI:61977"/>
        <dbReference type="ChEBI" id="CHEBI:456216"/>
        <dbReference type="EC" id="2.7.11.22"/>
    </reaction>
</comment>
<evidence type="ECO:0000259" key="12">
    <source>
        <dbReference type="PROSITE" id="PS50011"/>
    </source>
</evidence>
<proteinExistence type="inferred from homology"/>
<dbReference type="SMART" id="SM00220">
    <property type="entry name" value="S_TKc"/>
    <property type="match status" value="1"/>
</dbReference>
<evidence type="ECO:0000256" key="9">
    <source>
        <dbReference type="ARBA" id="ARBA00048367"/>
    </source>
</evidence>
<dbReference type="GO" id="GO:0005524">
    <property type="term" value="F:ATP binding"/>
    <property type="evidence" value="ECO:0007669"/>
    <property type="project" value="UniProtKB-UniRule"/>
</dbReference>
<dbReference type="Gene3D" id="3.30.200.20">
    <property type="entry name" value="Phosphorylase Kinase, domain 1"/>
    <property type="match status" value="1"/>
</dbReference>
<name>A0A291S6U6_9HYME</name>
<evidence type="ECO:0000256" key="2">
    <source>
        <dbReference type="ARBA" id="ARBA00012425"/>
    </source>
</evidence>
<dbReference type="FunFam" id="3.30.200.20:FF:000599">
    <property type="entry name" value="Cyclin-dependent kinase 2"/>
    <property type="match status" value="1"/>
</dbReference>
<dbReference type="GO" id="GO:0004693">
    <property type="term" value="F:cyclin-dependent protein serine/threonine kinase activity"/>
    <property type="evidence" value="ECO:0007669"/>
    <property type="project" value="UniProtKB-EC"/>
</dbReference>
<keyword evidence="5 10" id="KW-0547">Nucleotide-binding</keyword>
<dbReference type="FunFam" id="1.10.510.10:FF:000184">
    <property type="entry name" value="cyclin-dependent kinase 5 homolog"/>
    <property type="match status" value="1"/>
</dbReference>
<evidence type="ECO:0000256" key="11">
    <source>
        <dbReference type="RuleBase" id="RU000304"/>
    </source>
</evidence>
<keyword evidence="3 11" id="KW-0723">Serine/threonine-protein kinase</keyword>
<dbReference type="AlphaFoldDB" id="A0A291S6U6"/>
<evidence type="ECO:0000256" key="3">
    <source>
        <dbReference type="ARBA" id="ARBA00022527"/>
    </source>
</evidence>
<comment type="similarity">
    <text evidence="1">Belongs to the protein kinase superfamily. CMGC Ser/Thr protein kinase family. CDC2/CDKX subfamily.</text>
</comment>
<dbReference type="Pfam" id="PF00069">
    <property type="entry name" value="Pkinase"/>
    <property type="match status" value="1"/>
</dbReference>
<dbReference type="GO" id="GO:0007165">
    <property type="term" value="P:signal transduction"/>
    <property type="evidence" value="ECO:0007669"/>
    <property type="project" value="TreeGrafter"/>
</dbReference>
<evidence type="ECO:0000256" key="8">
    <source>
        <dbReference type="ARBA" id="ARBA00047811"/>
    </source>
</evidence>
<evidence type="ECO:0000256" key="1">
    <source>
        <dbReference type="ARBA" id="ARBA00006485"/>
    </source>
</evidence>
<accession>A0A291S6U6</accession>
<dbReference type="SUPFAM" id="SSF56112">
    <property type="entry name" value="Protein kinase-like (PK-like)"/>
    <property type="match status" value="1"/>
</dbReference>
<gene>
    <name evidence="13" type="primary">CDK2</name>
</gene>
<evidence type="ECO:0000256" key="5">
    <source>
        <dbReference type="ARBA" id="ARBA00022741"/>
    </source>
</evidence>
<evidence type="ECO:0000256" key="10">
    <source>
        <dbReference type="PROSITE-ProRule" id="PRU10141"/>
    </source>
</evidence>
<organism evidence="13">
    <name type="scientific">Diachasma muliebre</name>
    <dbReference type="NCBI Taxonomy" id="1309577"/>
    <lineage>
        <taxon>Eukaryota</taxon>
        <taxon>Metazoa</taxon>
        <taxon>Ecdysozoa</taxon>
        <taxon>Arthropoda</taxon>
        <taxon>Hexapoda</taxon>
        <taxon>Insecta</taxon>
        <taxon>Pterygota</taxon>
        <taxon>Neoptera</taxon>
        <taxon>Endopterygota</taxon>
        <taxon>Hymenoptera</taxon>
        <taxon>Apocrita</taxon>
        <taxon>Ichneumonoidea</taxon>
        <taxon>Braconidae</taxon>
        <taxon>Opiinae</taxon>
        <taxon>Diachasma</taxon>
    </lineage>
</organism>
<protein>
    <recommendedName>
        <fullName evidence="2">cyclin-dependent kinase</fullName>
        <ecNumber evidence="2">2.7.11.22</ecNumber>
    </recommendedName>
</protein>
<dbReference type="GO" id="GO:0010468">
    <property type="term" value="P:regulation of gene expression"/>
    <property type="evidence" value="ECO:0007669"/>
    <property type="project" value="TreeGrafter"/>
</dbReference>
<evidence type="ECO:0000256" key="6">
    <source>
        <dbReference type="ARBA" id="ARBA00022777"/>
    </source>
</evidence>
<dbReference type="EMBL" id="MF432982">
    <property type="protein sequence ID" value="ATL75333.1"/>
    <property type="molecule type" value="Genomic_DNA"/>
</dbReference>
<feature type="domain" description="Protein kinase" evidence="12">
    <location>
        <begin position="5"/>
        <end position="291"/>
    </location>
</feature>
<evidence type="ECO:0000313" key="13">
    <source>
        <dbReference type="EMBL" id="ATL75333.1"/>
    </source>
</evidence>
<keyword evidence="4" id="KW-0808">Transferase</keyword>
<dbReference type="InterPro" id="IPR050108">
    <property type="entry name" value="CDK"/>
</dbReference>
<dbReference type="PROSITE" id="PS50011">
    <property type="entry name" value="PROTEIN_KINASE_DOM"/>
    <property type="match status" value="1"/>
</dbReference>